<comment type="caution">
    <text evidence="1">The sequence shown here is derived from an EMBL/GenBank/DDBJ whole genome shotgun (WGS) entry which is preliminary data.</text>
</comment>
<evidence type="ECO:0008006" key="3">
    <source>
        <dbReference type="Google" id="ProtNLM"/>
    </source>
</evidence>
<dbReference type="EMBL" id="QTJR01000010">
    <property type="protein sequence ID" value="RDY66367.1"/>
    <property type="molecule type" value="Genomic_DNA"/>
</dbReference>
<accession>A0A3D8VAA7</accession>
<organism evidence="1 2">
    <name type="scientific">Lysobacter soli</name>
    <dbReference type="NCBI Taxonomy" id="453783"/>
    <lineage>
        <taxon>Bacteria</taxon>
        <taxon>Pseudomonadati</taxon>
        <taxon>Pseudomonadota</taxon>
        <taxon>Gammaproteobacteria</taxon>
        <taxon>Lysobacterales</taxon>
        <taxon>Lysobacteraceae</taxon>
        <taxon>Lysobacter</taxon>
    </lineage>
</organism>
<dbReference type="Proteomes" id="UP000256829">
    <property type="component" value="Unassembled WGS sequence"/>
</dbReference>
<name>A0A3D8VAA7_9GAMM</name>
<sequence>MKFQALLYFLLSLFGCDVGKSTFVDRIVHDGATSLDSRTVVEAGVARFECLSSASGQCYYTLFPRDCSASNKKDAGCLAKPIRQFAVADGDTRQIAGLRDFRLCVSAENGAAAPGCPVPKPTAR</sequence>
<dbReference type="PROSITE" id="PS51257">
    <property type="entry name" value="PROKAR_LIPOPROTEIN"/>
    <property type="match status" value="1"/>
</dbReference>
<reference evidence="1 2" key="1">
    <citation type="submission" date="2018-08" db="EMBL/GenBank/DDBJ databases">
        <title>Lysobacter soli KCTC 22011, whole genome shotgun sequence.</title>
        <authorList>
            <person name="Zhang X."/>
            <person name="Feng G."/>
            <person name="Zhu H."/>
        </authorList>
    </citation>
    <scope>NUCLEOTIDE SEQUENCE [LARGE SCALE GENOMIC DNA]</scope>
    <source>
        <strain evidence="1 2">KCTC 22011</strain>
    </source>
</reference>
<protein>
    <recommendedName>
        <fullName evidence="3">Lipoprotein</fullName>
    </recommendedName>
</protein>
<dbReference type="AlphaFoldDB" id="A0A3D8VAA7"/>
<gene>
    <name evidence="1" type="ORF">DX912_13925</name>
</gene>
<keyword evidence="2" id="KW-1185">Reference proteome</keyword>
<proteinExistence type="predicted"/>
<evidence type="ECO:0000313" key="2">
    <source>
        <dbReference type="Proteomes" id="UP000256829"/>
    </source>
</evidence>
<evidence type="ECO:0000313" key="1">
    <source>
        <dbReference type="EMBL" id="RDY66367.1"/>
    </source>
</evidence>
<dbReference type="RefSeq" id="WP_115843251.1">
    <property type="nucleotide sequence ID" value="NZ_CP183976.1"/>
</dbReference>